<reference evidence="1 2" key="1">
    <citation type="submission" date="2019-08" db="EMBL/GenBank/DDBJ databases">
        <authorList>
            <person name="Peeters C."/>
        </authorList>
    </citation>
    <scope>NUCLEOTIDE SEQUENCE [LARGE SCALE GENOMIC DNA]</scope>
    <source>
        <strain evidence="1 2">LMG 31011</strain>
    </source>
</reference>
<evidence type="ECO:0000313" key="1">
    <source>
        <dbReference type="EMBL" id="VVD88618.1"/>
    </source>
</evidence>
<dbReference type="SUPFAM" id="SSF52980">
    <property type="entry name" value="Restriction endonuclease-like"/>
    <property type="match status" value="1"/>
</dbReference>
<accession>A0A5E4TPV5</accession>
<protein>
    <recommendedName>
        <fullName evidence="3">Restriction endonuclease type IV Mrr domain-containing protein</fullName>
    </recommendedName>
</protein>
<evidence type="ECO:0008006" key="3">
    <source>
        <dbReference type="Google" id="ProtNLM"/>
    </source>
</evidence>
<dbReference type="AlphaFoldDB" id="A0A5E4TPV5"/>
<dbReference type="RefSeq" id="WP_150575215.1">
    <property type="nucleotide sequence ID" value="NZ_CABPSN010000002.1"/>
</dbReference>
<organism evidence="1 2">
    <name type="scientific">Pandoraea aquatica</name>
    <dbReference type="NCBI Taxonomy" id="2508290"/>
    <lineage>
        <taxon>Bacteria</taxon>
        <taxon>Pseudomonadati</taxon>
        <taxon>Pseudomonadota</taxon>
        <taxon>Betaproteobacteria</taxon>
        <taxon>Burkholderiales</taxon>
        <taxon>Burkholderiaceae</taxon>
        <taxon>Pandoraea</taxon>
    </lineage>
</organism>
<gene>
    <name evidence="1" type="ORF">PAQ31011_01507</name>
</gene>
<evidence type="ECO:0000313" key="2">
    <source>
        <dbReference type="Proteomes" id="UP000366819"/>
    </source>
</evidence>
<keyword evidence="2" id="KW-1185">Reference proteome</keyword>
<proteinExistence type="predicted"/>
<name>A0A5E4TPV5_9BURK</name>
<dbReference type="OrthoDB" id="483959at2"/>
<sequence length="190" mass="21352">MVADREYVERVRDYGWEDVGELWRDVKQRSTPGWDPGKALEYLVLKGFELSGAQVRWPYSVDLFGTKNVEQIDGVVYVANIAAMIECKDYSTPASRASRKLAYGPIAKLQGQLARRPSALIGCLFTTGEFSRSTLALVNFTKPSTILCWTSRDIDQCVRRKDFSEALESKLRACIEDATHFHISPNHSGA</sequence>
<dbReference type="EMBL" id="CABPSN010000002">
    <property type="protein sequence ID" value="VVD88618.1"/>
    <property type="molecule type" value="Genomic_DNA"/>
</dbReference>
<dbReference type="Proteomes" id="UP000366819">
    <property type="component" value="Unassembled WGS sequence"/>
</dbReference>
<dbReference type="InterPro" id="IPR011335">
    <property type="entry name" value="Restrct_endonuc-II-like"/>
</dbReference>